<evidence type="ECO:0000313" key="4">
    <source>
        <dbReference type="EMBL" id="MBM9503811.1"/>
    </source>
</evidence>
<dbReference type="EMBL" id="JADKYB010000002">
    <property type="protein sequence ID" value="MBM9503811.1"/>
    <property type="molecule type" value="Genomic_DNA"/>
</dbReference>
<dbReference type="Pfam" id="PF01370">
    <property type="entry name" value="Epimerase"/>
    <property type="match status" value="1"/>
</dbReference>
<organism evidence="4 5">
    <name type="scientific">Actinacidiphila acididurans</name>
    <dbReference type="NCBI Taxonomy" id="2784346"/>
    <lineage>
        <taxon>Bacteria</taxon>
        <taxon>Bacillati</taxon>
        <taxon>Actinomycetota</taxon>
        <taxon>Actinomycetes</taxon>
        <taxon>Kitasatosporales</taxon>
        <taxon>Streptomycetaceae</taxon>
        <taxon>Actinacidiphila</taxon>
    </lineage>
</organism>
<dbReference type="PANTHER" id="PTHR43103">
    <property type="entry name" value="NUCLEOSIDE-DIPHOSPHATE-SUGAR EPIMERASE"/>
    <property type="match status" value="1"/>
</dbReference>
<keyword evidence="1" id="KW-0521">NADP</keyword>
<evidence type="ECO:0000256" key="1">
    <source>
        <dbReference type="ARBA" id="ARBA00022857"/>
    </source>
</evidence>
<keyword evidence="2" id="KW-0119">Carbohydrate metabolism</keyword>
<protein>
    <submittedName>
        <fullName evidence="4">NAD-dependent epimerase/dehydratase family protein</fullName>
    </submittedName>
</protein>
<dbReference type="Proteomes" id="UP000749040">
    <property type="component" value="Unassembled WGS sequence"/>
</dbReference>
<evidence type="ECO:0000256" key="2">
    <source>
        <dbReference type="ARBA" id="ARBA00023277"/>
    </source>
</evidence>
<dbReference type="InterPro" id="IPR036291">
    <property type="entry name" value="NAD(P)-bd_dom_sf"/>
</dbReference>
<proteinExistence type="predicted"/>
<evidence type="ECO:0000313" key="5">
    <source>
        <dbReference type="Proteomes" id="UP000749040"/>
    </source>
</evidence>
<name>A0ABS2TKF0_9ACTN</name>
<evidence type="ECO:0000259" key="3">
    <source>
        <dbReference type="Pfam" id="PF01370"/>
    </source>
</evidence>
<dbReference type="SUPFAM" id="SSF51735">
    <property type="entry name" value="NAD(P)-binding Rossmann-fold domains"/>
    <property type="match status" value="1"/>
</dbReference>
<dbReference type="Gene3D" id="3.40.50.720">
    <property type="entry name" value="NAD(P)-binding Rossmann-like Domain"/>
    <property type="match status" value="1"/>
</dbReference>
<keyword evidence="5" id="KW-1185">Reference proteome</keyword>
<sequence length="333" mass="35494">MTELHPPRASGQSVLVTGAAGFIGRHVARACLNAGYRVTTVDLNTPPPDLCRDTTVHTGSFDDPAILQAVGDGEFAAVLHLGAISSTLEDNWQALEQTNVTGPAALAERCARSGTRFVYASSFSVYGETAARRPVPETALGSPASSGPLNAYARSKALFDTHMTGEFDADGGPGWAGLRFTNVFGTGELHKKSMASIIGQLLLATARQEPLTVFADTLEACRDYVPVDTVARTCVLMADPAAPSGIYNLGSGHAVSFAEVLHWCSDFAQAPLNVRLIANPHVGRYQYWTCADMSALDTSLPTRPRPGPDDLRSAAHDLYLHFTDTETQNSENT</sequence>
<comment type="caution">
    <text evidence="4">The sequence shown here is derived from an EMBL/GenBank/DDBJ whole genome shotgun (WGS) entry which is preliminary data.</text>
</comment>
<reference evidence="4 5" key="1">
    <citation type="submission" date="2021-01" db="EMBL/GenBank/DDBJ databases">
        <title>Streptomyces acididurans sp. nov., isolated from a peat swamp forest soil.</title>
        <authorList>
            <person name="Chantavorakit T."/>
            <person name="Duangmal K."/>
        </authorList>
    </citation>
    <scope>NUCLEOTIDE SEQUENCE [LARGE SCALE GENOMIC DNA]</scope>
    <source>
        <strain evidence="4 5">KK5PA1</strain>
    </source>
</reference>
<dbReference type="Gene3D" id="3.90.25.10">
    <property type="entry name" value="UDP-galactose 4-epimerase, domain 1"/>
    <property type="match status" value="1"/>
</dbReference>
<accession>A0ABS2TKF0</accession>
<dbReference type="RefSeq" id="WP_205355668.1">
    <property type="nucleotide sequence ID" value="NZ_JADKYB010000002.1"/>
</dbReference>
<feature type="domain" description="NAD-dependent epimerase/dehydratase" evidence="3">
    <location>
        <begin position="14"/>
        <end position="250"/>
    </location>
</feature>
<gene>
    <name evidence="4" type="ORF">ITX44_04530</name>
</gene>
<dbReference type="InterPro" id="IPR001509">
    <property type="entry name" value="Epimerase_deHydtase"/>
</dbReference>
<dbReference type="PANTHER" id="PTHR43103:SF3">
    <property type="entry name" value="ADP-L-GLYCERO-D-MANNO-HEPTOSE-6-EPIMERASE"/>
    <property type="match status" value="1"/>
</dbReference>